<feature type="transmembrane region" description="Helical" evidence="10">
    <location>
        <begin position="69"/>
        <end position="87"/>
    </location>
</feature>
<evidence type="ECO:0000256" key="3">
    <source>
        <dbReference type="ARBA" id="ARBA00012944"/>
    </source>
</evidence>
<dbReference type="GeneID" id="58907294"/>
<feature type="transmembrane region" description="Helical" evidence="10">
    <location>
        <begin position="150"/>
        <end position="173"/>
    </location>
</feature>
<dbReference type="Pfam" id="PF00361">
    <property type="entry name" value="Proton_antipo_M"/>
    <property type="match status" value="1"/>
</dbReference>
<feature type="transmembrane region" description="Helical" evidence="10">
    <location>
        <begin position="281"/>
        <end position="299"/>
    </location>
</feature>
<reference evidence="12" key="1">
    <citation type="submission" date="2020-05" db="EMBL/GenBank/DDBJ databases">
        <title>Do Metschnikowia yeast have the strangest mitochondrial genomes of all fungi?</title>
        <authorList>
            <person name="Lee D.K."/>
            <person name="Hsiang T."/>
            <person name="Lachance M.-A."/>
            <person name="Smith D.R."/>
        </authorList>
    </citation>
    <scope>NUCLEOTIDE SEQUENCE</scope>
    <source>
        <strain evidence="12">UWOPS 92-207.1</strain>
        <strain evidence="13">UWOPS 92-210.1</strain>
    </source>
</reference>
<comment type="subcellular location">
    <subcellularLocation>
        <location evidence="1">Membrane</location>
        <topology evidence="1">Multi-pass membrane protein</topology>
    </subcellularLocation>
</comment>
<evidence type="ECO:0000256" key="1">
    <source>
        <dbReference type="ARBA" id="ARBA00004141"/>
    </source>
</evidence>
<feature type="transmembrane region" description="Helical" evidence="10">
    <location>
        <begin position="386"/>
        <end position="405"/>
    </location>
</feature>
<keyword evidence="6 10" id="KW-1133">Transmembrane helix</keyword>
<evidence type="ECO:0000313" key="13">
    <source>
        <dbReference type="EMBL" id="QMQ98516.1"/>
    </source>
</evidence>
<dbReference type="EMBL" id="MT442067">
    <property type="protein sequence ID" value="QMQ98502.1"/>
    <property type="molecule type" value="Genomic_DNA"/>
</dbReference>
<gene>
    <name evidence="12" type="primary">nad2</name>
</gene>
<evidence type="ECO:0000256" key="7">
    <source>
        <dbReference type="ARBA" id="ARBA00023136"/>
    </source>
</evidence>
<feature type="domain" description="NADH:quinone oxidoreductase/Mrp antiporter transmembrane" evidence="11">
    <location>
        <begin position="116"/>
        <end position="392"/>
    </location>
</feature>
<evidence type="ECO:0000313" key="12">
    <source>
        <dbReference type="EMBL" id="QMQ98502.1"/>
    </source>
</evidence>
<proteinExistence type="inferred from homology"/>
<keyword evidence="5 10" id="KW-0812">Transmembrane</keyword>
<dbReference type="RefSeq" id="YP_009919793.1">
    <property type="nucleotide sequence ID" value="NC_050343.1"/>
</dbReference>
<sequence length="456" mass="53215">MLFTSFLTLLVFSTYNMPYVGHTIMLNRLGLMTMGFMLMLLMMTMDMMGLMPGMTLYNNWFNMTSNNMPLMMLMLMLMMMLLMYNTYMNKYKMMSPYFMMMVLANLMGLMTLPMVNDLLVMYMMMELQSYSLYLLTGLHNRSFNASRASLLYFMMGGMASTIMLLASYFMYNLTGTTNLSDMIMINNYNNNEINNYFNMLLMALLFKMGLAPLHRWSMAVYNYAPTYMTAYISIVAKLSMISWIYIHSYFFDNYILMIFMLMSLIMGSYKPLYQINIKIMLAYSGMLNFSYILLSIVTYDLSLYIYLMQYSLTHIMMFLMLLSLGEYMDKPMSKWSPMIYINQLKLPNLTLAMCFILALFSLIGMPPLPGFYAKLFILSGALLDNYIYESLLLILCSVMATYYYANMIKMLFNSKTTTNMSINSSLAYSMAISTMLMISFYIYLPYLSEGLYLMTI</sequence>
<geneLocation type="mitochondrion" evidence="12"/>
<evidence type="ECO:0000256" key="2">
    <source>
        <dbReference type="ARBA" id="ARBA00007012"/>
    </source>
</evidence>
<comment type="similarity">
    <text evidence="2">Belongs to the complex I subunit 2 family.</text>
</comment>
<comment type="catalytic activity">
    <reaction evidence="9">
        <text>a ubiquinone + NADH + 5 H(+)(in) = a ubiquinol + NAD(+) + 4 H(+)(out)</text>
        <dbReference type="Rhea" id="RHEA:29091"/>
        <dbReference type="Rhea" id="RHEA-COMP:9565"/>
        <dbReference type="Rhea" id="RHEA-COMP:9566"/>
        <dbReference type="ChEBI" id="CHEBI:15378"/>
        <dbReference type="ChEBI" id="CHEBI:16389"/>
        <dbReference type="ChEBI" id="CHEBI:17976"/>
        <dbReference type="ChEBI" id="CHEBI:57540"/>
        <dbReference type="ChEBI" id="CHEBI:57945"/>
        <dbReference type="EC" id="7.1.1.2"/>
    </reaction>
</comment>
<keyword evidence="12" id="KW-0496">Mitochondrion</keyword>
<protein>
    <recommendedName>
        <fullName evidence="4">NADH-ubiquinone oxidoreductase chain 2</fullName>
        <ecNumber evidence="3">7.1.1.2</ecNumber>
    </recommendedName>
    <alternativeName>
        <fullName evidence="8">NADH dehydrogenase subunit 2</fullName>
    </alternativeName>
</protein>
<evidence type="ECO:0000256" key="4">
    <source>
        <dbReference type="ARBA" id="ARBA00021008"/>
    </source>
</evidence>
<feature type="transmembrane region" description="Helical" evidence="10">
    <location>
        <begin position="251"/>
        <end position="269"/>
    </location>
</feature>
<evidence type="ECO:0000256" key="6">
    <source>
        <dbReference type="ARBA" id="ARBA00022989"/>
    </source>
</evidence>
<feature type="transmembrane region" description="Helical" evidence="10">
    <location>
        <begin position="38"/>
        <end position="57"/>
    </location>
</feature>
<evidence type="ECO:0000256" key="5">
    <source>
        <dbReference type="ARBA" id="ARBA00022692"/>
    </source>
</evidence>
<feature type="transmembrane region" description="Helical" evidence="10">
    <location>
        <begin position="305"/>
        <end position="325"/>
    </location>
</feature>
<evidence type="ECO:0000256" key="10">
    <source>
        <dbReference type="SAM" id="Phobius"/>
    </source>
</evidence>
<keyword evidence="7 10" id="KW-0472">Membrane</keyword>
<dbReference type="GO" id="GO:0016020">
    <property type="term" value="C:membrane"/>
    <property type="evidence" value="ECO:0007669"/>
    <property type="project" value="UniProtKB-SubCell"/>
</dbReference>
<dbReference type="GO" id="GO:0008137">
    <property type="term" value="F:NADH dehydrogenase (ubiquinone) activity"/>
    <property type="evidence" value="ECO:0007669"/>
    <property type="project" value="UniProtKB-EC"/>
</dbReference>
<feature type="transmembrane region" description="Helical" evidence="10">
    <location>
        <begin position="426"/>
        <end position="444"/>
    </location>
</feature>
<dbReference type="EC" id="7.1.1.2" evidence="3"/>
<dbReference type="EMBL" id="MT442068">
    <property type="protein sequence ID" value="QMQ98516.1"/>
    <property type="molecule type" value="Genomic_DNA"/>
</dbReference>
<dbReference type="AlphaFoldDB" id="A0A7D7FWH5"/>
<evidence type="ECO:0000256" key="8">
    <source>
        <dbReference type="ARBA" id="ARBA00031028"/>
    </source>
</evidence>
<feature type="transmembrane region" description="Helical" evidence="10">
    <location>
        <begin position="346"/>
        <end position="366"/>
    </location>
</feature>
<organism evidence="12">
    <name type="scientific">Metschnikowia agaves</name>
    <dbReference type="NCBI Taxonomy" id="56417"/>
    <lineage>
        <taxon>Eukaryota</taxon>
        <taxon>Fungi</taxon>
        <taxon>Dikarya</taxon>
        <taxon>Ascomycota</taxon>
        <taxon>Saccharomycotina</taxon>
        <taxon>Pichiomycetes</taxon>
        <taxon>Metschnikowiaceae</taxon>
        <taxon>Metschnikowia</taxon>
    </lineage>
</organism>
<feature type="transmembrane region" description="Helical" evidence="10">
    <location>
        <begin position="6"/>
        <end position="26"/>
    </location>
</feature>
<feature type="transmembrane region" description="Helical" evidence="10">
    <location>
        <begin position="193"/>
        <end position="213"/>
    </location>
</feature>
<evidence type="ECO:0000259" key="11">
    <source>
        <dbReference type="Pfam" id="PF00361"/>
    </source>
</evidence>
<evidence type="ECO:0000256" key="9">
    <source>
        <dbReference type="ARBA" id="ARBA00049551"/>
    </source>
</evidence>
<accession>A0A7D7FWH5</accession>
<dbReference type="InterPro" id="IPR001750">
    <property type="entry name" value="ND/Mrp_TM"/>
</dbReference>
<dbReference type="PANTHER" id="PTHR22773">
    <property type="entry name" value="NADH DEHYDROGENASE"/>
    <property type="match status" value="1"/>
</dbReference>
<name>A0A7D7FWH5_9ASCO</name>